<protein>
    <submittedName>
        <fullName evidence="1">Uncharacterized protein</fullName>
    </submittedName>
</protein>
<sequence>MLVVAEVRRSPADERWCENVTVEFRNDGGTAVRSGTVVFGTHIIGVLGTDWATIDSTRKLPSPIAAGAARTTAYRVCVDSWRVPLGMRVETRDVRAEHP</sequence>
<evidence type="ECO:0000313" key="2">
    <source>
        <dbReference type="Proteomes" id="UP000244900"/>
    </source>
</evidence>
<name>A0A2S1STW6_9ACTN</name>
<evidence type="ECO:0000313" key="1">
    <source>
        <dbReference type="EMBL" id="AWI29840.1"/>
    </source>
</evidence>
<accession>A0A2S1STW6</accession>
<dbReference type="OrthoDB" id="4332164at2"/>
<gene>
    <name evidence="1" type="ORF">DDW44_14460</name>
</gene>
<organism evidence="1 2">
    <name type="scientific">Streptomyces tirandamycinicus</name>
    <dbReference type="NCBI Taxonomy" id="2174846"/>
    <lineage>
        <taxon>Bacteria</taxon>
        <taxon>Bacillati</taxon>
        <taxon>Actinomycetota</taxon>
        <taxon>Actinomycetes</taxon>
        <taxon>Kitasatosporales</taxon>
        <taxon>Streptomycetaceae</taxon>
        <taxon>Streptomyces</taxon>
    </lineage>
</organism>
<dbReference type="Proteomes" id="UP000244900">
    <property type="component" value="Chromosome"/>
</dbReference>
<dbReference type="AlphaFoldDB" id="A0A2S1STW6"/>
<reference evidence="1 2" key="1">
    <citation type="submission" date="2018-05" db="EMBL/GenBank/DDBJ databases">
        <title>Complete genome sequence of sponge-derived Streptomyces sp. HNM0039.</title>
        <authorList>
            <person name="Huang X."/>
            <person name="Zhou S."/>
        </authorList>
    </citation>
    <scope>NUCLEOTIDE SEQUENCE [LARGE SCALE GENOMIC DNA]</scope>
    <source>
        <strain evidence="1 2">HNM0039</strain>
    </source>
</reference>
<dbReference type="EMBL" id="CP029188">
    <property type="protein sequence ID" value="AWI29840.1"/>
    <property type="molecule type" value="Genomic_DNA"/>
</dbReference>
<dbReference type="KEGG" id="stir:DDW44_14460"/>
<proteinExistence type="predicted"/>
<keyword evidence="2" id="KW-1185">Reference proteome</keyword>